<dbReference type="Proteomes" id="UP000030700">
    <property type="component" value="Unassembled WGS sequence"/>
</dbReference>
<dbReference type="AlphaFoldDB" id="A0A081BP94"/>
<sequence>MRLRAFSAGNVGERGRSRYVVLNNYVFPWQ</sequence>
<protein>
    <submittedName>
        <fullName evidence="1">Uncharacterized protein</fullName>
    </submittedName>
</protein>
<keyword evidence="2" id="KW-1185">Reference proteome</keyword>
<dbReference type="HOGENOM" id="CLU_3402230_0_0_0"/>
<name>A0A081BP94_9BACT</name>
<dbReference type="EMBL" id="DF820458">
    <property type="protein sequence ID" value="GAK52210.1"/>
    <property type="molecule type" value="Genomic_DNA"/>
</dbReference>
<organism evidence="1">
    <name type="scientific">Candidatus Moduliflexus flocculans</name>
    <dbReference type="NCBI Taxonomy" id="1499966"/>
    <lineage>
        <taxon>Bacteria</taxon>
        <taxon>Candidatus Moduliflexota</taxon>
        <taxon>Candidatus Moduliflexia</taxon>
        <taxon>Candidatus Moduliflexales</taxon>
        <taxon>Candidatus Moduliflexaceae</taxon>
    </lineage>
</organism>
<gene>
    <name evidence="1" type="ORF">U14_03461</name>
</gene>
<dbReference type="STRING" id="1499966.U14_03461"/>
<proteinExistence type="predicted"/>
<evidence type="ECO:0000313" key="2">
    <source>
        <dbReference type="Proteomes" id="UP000030700"/>
    </source>
</evidence>
<evidence type="ECO:0000313" key="1">
    <source>
        <dbReference type="EMBL" id="GAK52210.1"/>
    </source>
</evidence>
<accession>A0A081BP94</accession>
<reference evidence="1" key="1">
    <citation type="journal article" date="2015" name="PeerJ">
        <title>First genomic representation of candidate bacterial phylum KSB3 points to enhanced environmental sensing as a trigger of wastewater bulking.</title>
        <authorList>
            <person name="Sekiguchi Y."/>
            <person name="Ohashi A."/>
            <person name="Parks D.H."/>
            <person name="Yamauchi T."/>
            <person name="Tyson G.W."/>
            <person name="Hugenholtz P."/>
        </authorList>
    </citation>
    <scope>NUCLEOTIDE SEQUENCE [LARGE SCALE GENOMIC DNA]</scope>
</reference>